<keyword evidence="4" id="KW-1185">Reference proteome</keyword>
<evidence type="ECO:0000313" key="3">
    <source>
        <dbReference type="EMBL" id="SEA22224.1"/>
    </source>
</evidence>
<dbReference type="STRING" id="658218.SAMN05216562_2359"/>
<feature type="compositionally biased region" description="Basic and acidic residues" evidence="1">
    <location>
        <begin position="1"/>
        <end position="10"/>
    </location>
</feature>
<dbReference type="Pfam" id="PF04375">
    <property type="entry name" value="HemX"/>
    <property type="match status" value="1"/>
</dbReference>
<dbReference type="PANTHER" id="PTHR38043:SF1">
    <property type="entry name" value="PROTEIN HEMX"/>
    <property type="match status" value="1"/>
</dbReference>
<accession>A0A1H3ZFV6</accession>
<evidence type="ECO:0000256" key="2">
    <source>
        <dbReference type="SAM" id="Phobius"/>
    </source>
</evidence>
<evidence type="ECO:0000256" key="1">
    <source>
        <dbReference type="SAM" id="MobiDB-lite"/>
    </source>
</evidence>
<dbReference type="AlphaFoldDB" id="A0A1H3ZFV6"/>
<name>A0A1H3ZFV6_9GAMM</name>
<gene>
    <name evidence="3" type="ORF">SAMN05216562_2359</name>
</gene>
<dbReference type="EMBL" id="FNQO01000002">
    <property type="protein sequence ID" value="SEA22224.1"/>
    <property type="molecule type" value="Genomic_DNA"/>
</dbReference>
<proteinExistence type="predicted"/>
<dbReference type="RefSeq" id="WP_091388438.1">
    <property type="nucleotide sequence ID" value="NZ_FNQO01000002.1"/>
</dbReference>
<sequence>MTDDKSKDAAKSQQPAKATDKAESKSNFAKAAQDKKSGGKGGKDDATQAKGGKGWLWLLLAAAVLGGLGSWAWFNWPQLQAKLDGKLDFLTSRDGADAKPASAETEQAPEAVVIEAVPEPQQATPPVPQPGLPDAESATTIAALQQANEVLRTQVQQLGQGLAQVQQQLATLQRNVTAQGSRLSALGNVSRDDWQLAEADYLLRLANQRLMLEGDSRAALGLLEEVDSILRRVDMPDLYGVRQQLARDITALKLVENIDREGLYLRLGALEEQLIRVSIQPQFDLATRDPAAVQAEPEPADEPAWERSWHNFTQFMRDSVRIRDGDIDPVLLSPQSEARFRQNLRLNMEQAQLALLRGDSTVYKDALNNARQLLLDYGIASHQRDVLLRELEELSKEPIKADLPSLAASQSALHDYIEQLHKTSGPGADASGADAPGGDSQ</sequence>
<keyword evidence="2" id="KW-0472">Membrane</keyword>
<organism evidence="3 4">
    <name type="scientific">Microbulbifer marinus</name>
    <dbReference type="NCBI Taxonomy" id="658218"/>
    <lineage>
        <taxon>Bacteria</taxon>
        <taxon>Pseudomonadati</taxon>
        <taxon>Pseudomonadota</taxon>
        <taxon>Gammaproteobacteria</taxon>
        <taxon>Cellvibrionales</taxon>
        <taxon>Microbulbiferaceae</taxon>
        <taxon>Microbulbifer</taxon>
    </lineage>
</organism>
<dbReference type="InterPro" id="IPR007470">
    <property type="entry name" value="HemX"/>
</dbReference>
<feature type="compositionally biased region" description="Basic and acidic residues" evidence="1">
    <location>
        <begin position="32"/>
        <end position="47"/>
    </location>
</feature>
<feature type="region of interest" description="Disordered" evidence="1">
    <location>
        <begin position="1"/>
        <end position="48"/>
    </location>
</feature>
<dbReference type="PANTHER" id="PTHR38043">
    <property type="entry name" value="PROTEIN HEMX"/>
    <property type="match status" value="1"/>
</dbReference>
<feature type="transmembrane region" description="Helical" evidence="2">
    <location>
        <begin position="55"/>
        <end position="74"/>
    </location>
</feature>
<keyword evidence="2" id="KW-0812">Transmembrane</keyword>
<keyword evidence="2" id="KW-1133">Transmembrane helix</keyword>
<reference evidence="4" key="1">
    <citation type="submission" date="2016-10" db="EMBL/GenBank/DDBJ databases">
        <authorList>
            <person name="Varghese N."/>
            <person name="Submissions S."/>
        </authorList>
    </citation>
    <scope>NUCLEOTIDE SEQUENCE [LARGE SCALE GENOMIC DNA]</scope>
    <source>
        <strain evidence="4">CGMCC 1.10657</strain>
    </source>
</reference>
<dbReference type="Proteomes" id="UP000198658">
    <property type="component" value="Unassembled WGS sequence"/>
</dbReference>
<evidence type="ECO:0000313" key="4">
    <source>
        <dbReference type="Proteomes" id="UP000198658"/>
    </source>
</evidence>
<feature type="compositionally biased region" description="Low complexity" evidence="1">
    <location>
        <begin position="424"/>
        <end position="441"/>
    </location>
</feature>
<protein>
    <submittedName>
        <fullName evidence="3">Conserved protein HemX</fullName>
    </submittedName>
</protein>
<feature type="region of interest" description="Disordered" evidence="1">
    <location>
        <begin position="417"/>
        <end position="441"/>
    </location>
</feature>
<dbReference type="OrthoDB" id="5739852at2"/>